<evidence type="ECO:0000313" key="1">
    <source>
        <dbReference type="EMBL" id="MRG98158.1"/>
    </source>
</evidence>
<organism evidence="1 2">
    <name type="scientific">Polyangium spumosum</name>
    <dbReference type="NCBI Taxonomy" id="889282"/>
    <lineage>
        <taxon>Bacteria</taxon>
        <taxon>Pseudomonadati</taxon>
        <taxon>Myxococcota</taxon>
        <taxon>Polyangia</taxon>
        <taxon>Polyangiales</taxon>
        <taxon>Polyangiaceae</taxon>
        <taxon>Polyangium</taxon>
    </lineage>
</organism>
<protein>
    <submittedName>
        <fullName evidence="1">Uncharacterized protein</fullName>
    </submittedName>
</protein>
<name>A0A6N7Q1G7_9BACT</name>
<accession>A0A6N7Q1G7</accession>
<dbReference type="Proteomes" id="UP000440224">
    <property type="component" value="Unassembled WGS sequence"/>
</dbReference>
<gene>
    <name evidence="1" type="ORF">GF068_40545</name>
</gene>
<dbReference type="AlphaFoldDB" id="A0A6N7Q1G7"/>
<proteinExistence type="predicted"/>
<evidence type="ECO:0000313" key="2">
    <source>
        <dbReference type="Proteomes" id="UP000440224"/>
    </source>
</evidence>
<keyword evidence="2" id="KW-1185">Reference proteome</keyword>
<reference evidence="1 2" key="1">
    <citation type="submission" date="2019-10" db="EMBL/GenBank/DDBJ databases">
        <title>A soil myxobacterium in the family Polyangiaceae.</title>
        <authorList>
            <person name="Li Y."/>
            <person name="Wang J."/>
        </authorList>
    </citation>
    <scope>NUCLEOTIDE SEQUENCE [LARGE SCALE GENOMIC DNA]</scope>
    <source>
        <strain evidence="1 2">DSM 14734</strain>
    </source>
</reference>
<comment type="caution">
    <text evidence="1">The sequence shown here is derived from an EMBL/GenBank/DDBJ whole genome shotgun (WGS) entry which is preliminary data.</text>
</comment>
<dbReference type="EMBL" id="WJIE01000026">
    <property type="protein sequence ID" value="MRG98158.1"/>
    <property type="molecule type" value="Genomic_DNA"/>
</dbReference>
<dbReference type="RefSeq" id="WP_153824931.1">
    <property type="nucleotide sequence ID" value="NZ_WJIE01000026.1"/>
</dbReference>
<sequence>MKKDYPLARMLDALDGWSQGMLGAASLGGAAPGMGNRYARALALADVLAVLIPIVRPELLKSRPGAPLEPADVRRILDVLDAWAAGVLAPVGEAHTKGRLDRMMAVADVIRTLVGLVRPEVKAASRG</sequence>